<protein>
    <recommendedName>
        <fullName evidence="2">Adenylate kinase</fullName>
    </recommendedName>
</protein>
<gene>
    <name evidence="1" type="ORF">S03H2_70246</name>
</gene>
<accession>X1KPC6</accession>
<comment type="caution">
    <text evidence="1">The sequence shown here is derived from an EMBL/GenBank/DDBJ whole genome shotgun (WGS) entry which is preliminary data.</text>
</comment>
<reference evidence="1" key="1">
    <citation type="journal article" date="2014" name="Front. Microbiol.">
        <title>High frequency of phylogenetically diverse reductive dehalogenase-homologous genes in deep subseafloor sedimentary metagenomes.</title>
        <authorList>
            <person name="Kawai M."/>
            <person name="Futagami T."/>
            <person name="Toyoda A."/>
            <person name="Takaki Y."/>
            <person name="Nishi S."/>
            <person name="Hori S."/>
            <person name="Arai W."/>
            <person name="Tsubouchi T."/>
            <person name="Morono Y."/>
            <person name="Uchiyama I."/>
            <person name="Ito T."/>
            <person name="Fujiyama A."/>
            <person name="Inagaki F."/>
            <person name="Takami H."/>
        </authorList>
    </citation>
    <scope>NUCLEOTIDE SEQUENCE</scope>
    <source>
        <strain evidence="1">Expedition CK06-06</strain>
    </source>
</reference>
<evidence type="ECO:0008006" key="2">
    <source>
        <dbReference type="Google" id="ProtNLM"/>
    </source>
</evidence>
<feature type="non-terminal residue" evidence="1">
    <location>
        <position position="1"/>
    </location>
</feature>
<name>X1KPC6_9ZZZZ</name>
<organism evidence="1">
    <name type="scientific">marine sediment metagenome</name>
    <dbReference type="NCBI Taxonomy" id="412755"/>
    <lineage>
        <taxon>unclassified sequences</taxon>
        <taxon>metagenomes</taxon>
        <taxon>ecological metagenomes</taxon>
    </lineage>
</organism>
<evidence type="ECO:0000313" key="1">
    <source>
        <dbReference type="EMBL" id="GAH91994.1"/>
    </source>
</evidence>
<dbReference type="EMBL" id="BARU01046629">
    <property type="protein sequence ID" value="GAH91994.1"/>
    <property type="molecule type" value="Genomic_DNA"/>
</dbReference>
<sequence>LSIPLKKYYKEKKLLTLVDANLSESAFFEKVKKILRGMHK</sequence>
<proteinExistence type="predicted"/>
<dbReference type="AlphaFoldDB" id="X1KPC6"/>